<feature type="compositionally biased region" description="Basic and acidic residues" evidence="1">
    <location>
        <begin position="1"/>
        <end position="11"/>
    </location>
</feature>
<sequence>MRAGQLDRRITIEQNTPGHDAAGAPTESWATLATVWAEVRPAAGREFFDAQQIVAEAKVVFRIRYRSDVDHKMRISYAGNLYDIHGIAELGRQEGLDIMTTAKVA</sequence>
<proteinExistence type="predicted"/>
<name>A0A0F9H9D8_9ZZZZ</name>
<accession>A0A0F9H9D8</accession>
<dbReference type="Pfam" id="PF05521">
    <property type="entry name" value="Phage_HCP"/>
    <property type="match status" value="1"/>
</dbReference>
<evidence type="ECO:0008006" key="3">
    <source>
        <dbReference type="Google" id="ProtNLM"/>
    </source>
</evidence>
<dbReference type="InterPro" id="IPR038666">
    <property type="entry name" value="SSP1_head-tail_sf"/>
</dbReference>
<evidence type="ECO:0000313" key="2">
    <source>
        <dbReference type="EMBL" id="KKM07695.1"/>
    </source>
</evidence>
<protein>
    <recommendedName>
        <fullName evidence="3">Phage head-tail adaptor</fullName>
    </recommendedName>
</protein>
<dbReference type="Gene3D" id="2.40.10.270">
    <property type="entry name" value="Bacteriophage SPP1 head-tail adaptor protein"/>
    <property type="match status" value="1"/>
</dbReference>
<dbReference type="NCBIfam" id="TIGR01563">
    <property type="entry name" value="gp16_SPP1"/>
    <property type="match status" value="1"/>
</dbReference>
<gene>
    <name evidence="2" type="ORF">LCGC14_1731400</name>
</gene>
<dbReference type="EMBL" id="LAZR01015714">
    <property type="protein sequence ID" value="KKM07695.1"/>
    <property type="molecule type" value="Genomic_DNA"/>
</dbReference>
<organism evidence="2">
    <name type="scientific">marine sediment metagenome</name>
    <dbReference type="NCBI Taxonomy" id="412755"/>
    <lineage>
        <taxon>unclassified sequences</taxon>
        <taxon>metagenomes</taxon>
        <taxon>ecological metagenomes</taxon>
    </lineage>
</organism>
<reference evidence="2" key="1">
    <citation type="journal article" date="2015" name="Nature">
        <title>Complex archaea that bridge the gap between prokaryotes and eukaryotes.</title>
        <authorList>
            <person name="Spang A."/>
            <person name="Saw J.H."/>
            <person name="Jorgensen S.L."/>
            <person name="Zaremba-Niedzwiedzka K."/>
            <person name="Martijn J."/>
            <person name="Lind A.E."/>
            <person name="van Eijk R."/>
            <person name="Schleper C."/>
            <person name="Guy L."/>
            <person name="Ettema T.J."/>
        </authorList>
    </citation>
    <scope>NUCLEOTIDE SEQUENCE</scope>
</reference>
<feature type="region of interest" description="Disordered" evidence="1">
    <location>
        <begin position="1"/>
        <end position="24"/>
    </location>
</feature>
<dbReference type="AlphaFoldDB" id="A0A0F9H9D8"/>
<evidence type="ECO:0000256" key="1">
    <source>
        <dbReference type="SAM" id="MobiDB-lite"/>
    </source>
</evidence>
<comment type="caution">
    <text evidence="2">The sequence shown here is derived from an EMBL/GenBank/DDBJ whole genome shotgun (WGS) entry which is preliminary data.</text>
</comment>
<dbReference type="InterPro" id="IPR008767">
    <property type="entry name" value="Phage_SPP1_head-tail_adaptor"/>
</dbReference>